<sequence>MACLDPKDSFFALDIGKLIQLAKFYLCKFSPVALIELEYQLENFVFDMRMDKNFSKVSGIGGLAEKMVATRKHIIFPLVYLLVKLSLILSVATVIVEKTFSVMNIIKNSLRNRIGDELLNDYLVTYIEREVFINIDNKIIMNKYQLIKNRRESL</sequence>
<evidence type="ECO:0000313" key="2">
    <source>
        <dbReference type="EMBL" id="KAJ9175922.1"/>
    </source>
</evidence>
<evidence type="ECO:0000256" key="1">
    <source>
        <dbReference type="SAM" id="Phobius"/>
    </source>
</evidence>
<reference evidence="2 3" key="1">
    <citation type="journal article" date="2023" name="Plant Biotechnol. J.">
        <title>Chromosome-level wild Hevea brasiliensis genome provides new tools for genomic-assisted breeding and valuable loci to elevate rubber yield.</title>
        <authorList>
            <person name="Cheng H."/>
            <person name="Song X."/>
            <person name="Hu Y."/>
            <person name="Wu T."/>
            <person name="Yang Q."/>
            <person name="An Z."/>
            <person name="Feng S."/>
            <person name="Deng Z."/>
            <person name="Wu W."/>
            <person name="Zeng X."/>
            <person name="Tu M."/>
            <person name="Wang X."/>
            <person name="Huang H."/>
        </authorList>
    </citation>
    <scope>NUCLEOTIDE SEQUENCE [LARGE SCALE GENOMIC DNA]</scope>
    <source>
        <strain evidence="2">MT/VB/25A 57/8</strain>
    </source>
</reference>
<keyword evidence="1" id="KW-1133">Transmembrane helix</keyword>
<keyword evidence="3" id="KW-1185">Reference proteome</keyword>
<name>A0ABQ9M6M3_HEVBR</name>
<evidence type="ECO:0000313" key="3">
    <source>
        <dbReference type="Proteomes" id="UP001174677"/>
    </source>
</evidence>
<organism evidence="2 3">
    <name type="scientific">Hevea brasiliensis</name>
    <name type="common">Para rubber tree</name>
    <name type="synonym">Siphonia brasiliensis</name>
    <dbReference type="NCBI Taxonomy" id="3981"/>
    <lineage>
        <taxon>Eukaryota</taxon>
        <taxon>Viridiplantae</taxon>
        <taxon>Streptophyta</taxon>
        <taxon>Embryophyta</taxon>
        <taxon>Tracheophyta</taxon>
        <taxon>Spermatophyta</taxon>
        <taxon>Magnoliopsida</taxon>
        <taxon>eudicotyledons</taxon>
        <taxon>Gunneridae</taxon>
        <taxon>Pentapetalae</taxon>
        <taxon>rosids</taxon>
        <taxon>fabids</taxon>
        <taxon>Malpighiales</taxon>
        <taxon>Euphorbiaceae</taxon>
        <taxon>Crotonoideae</taxon>
        <taxon>Micrandreae</taxon>
        <taxon>Hevea</taxon>
    </lineage>
</organism>
<evidence type="ECO:0008006" key="4">
    <source>
        <dbReference type="Google" id="ProtNLM"/>
    </source>
</evidence>
<dbReference type="PANTHER" id="PTHR11697">
    <property type="entry name" value="GENERAL TRANSCRIPTION FACTOR 2-RELATED ZINC FINGER PROTEIN"/>
    <property type="match status" value="1"/>
</dbReference>
<keyword evidence="1" id="KW-0472">Membrane</keyword>
<keyword evidence="1" id="KW-0812">Transmembrane</keyword>
<gene>
    <name evidence="2" type="ORF">P3X46_014422</name>
</gene>
<dbReference type="PANTHER" id="PTHR11697:SF230">
    <property type="entry name" value="ZINC FINGER, MYM DOMAIN CONTAINING 1"/>
    <property type="match status" value="1"/>
</dbReference>
<dbReference type="InterPro" id="IPR055298">
    <property type="entry name" value="AtLOH3-like"/>
</dbReference>
<feature type="transmembrane region" description="Helical" evidence="1">
    <location>
        <begin position="74"/>
        <end position="96"/>
    </location>
</feature>
<protein>
    <recommendedName>
        <fullName evidence="4">HAT C-terminal dimerisation domain-containing protein</fullName>
    </recommendedName>
</protein>
<dbReference type="Proteomes" id="UP001174677">
    <property type="component" value="Chromosome 8"/>
</dbReference>
<proteinExistence type="predicted"/>
<dbReference type="EMBL" id="JARPOI010000008">
    <property type="protein sequence ID" value="KAJ9175922.1"/>
    <property type="molecule type" value="Genomic_DNA"/>
</dbReference>
<accession>A0ABQ9M6M3</accession>
<comment type="caution">
    <text evidence="2">The sequence shown here is derived from an EMBL/GenBank/DDBJ whole genome shotgun (WGS) entry which is preliminary data.</text>
</comment>